<dbReference type="Pfam" id="PF03140">
    <property type="entry name" value="DUF247"/>
    <property type="match status" value="1"/>
</dbReference>
<dbReference type="PANTHER" id="PTHR31170:SF25">
    <property type="entry name" value="BNAA09G04570D PROTEIN"/>
    <property type="match status" value="1"/>
</dbReference>
<proteinExistence type="predicted"/>
<dbReference type="EMBL" id="CM001883">
    <property type="protein sequence ID" value="EOY10992.1"/>
    <property type="molecule type" value="Genomic_DNA"/>
</dbReference>
<keyword evidence="1" id="KW-1133">Transmembrane helix</keyword>
<accession>A0A061F2R9</accession>
<evidence type="ECO:0000256" key="1">
    <source>
        <dbReference type="SAM" id="Phobius"/>
    </source>
</evidence>
<name>A0A061F2R9_THECC</name>
<keyword evidence="3" id="KW-1185">Reference proteome</keyword>
<dbReference type="eggNOG" id="ENOG502RY48">
    <property type="taxonomic scope" value="Eukaryota"/>
</dbReference>
<keyword evidence="1" id="KW-0472">Membrane</keyword>
<gene>
    <name evidence="2" type="ORF">TCM_026256</name>
</gene>
<evidence type="ECO:0000313" key="3">
    <source>
        <dbReference type="Proteomes" id="UP000026915"/>
    </source>
</evidence>
<dbReference type="OMA" id="FELYRMM"/>
<feature type="transmembrane region" description="Helical" evidence="1">
    <location>
        <begin position="420"/>
        <end position="447"/>
    </location>
</feature>
<dbReference type="Proteomes" id="UP000026915">
    <property type="component" value="Chromosome 5"/>
</dbReference>
<dbReference type="HOGENOM" id="CLU_020188_0_2_1"/>
<dbReference type="PANTHER" id="PTHR31170">
    <property type="entry name" value="BNAC04G53230D PROTEIN"/>
    <property type="match status" value="1"/>
</dbReference>
<dbReference type="AlphaFoldDB" id="A0A061F2R9"/>
<dbReference type="STRING" id="3641.A0A061F2R9"/>
<protein>
    <submittedName>
        <fullName evidence="2">Uncharacterized protein</fullName>
    </submittedName>
</protein>
<sequence>MAVATNGKEPSLGEKPVEGMADEKDEICIPMAMLHRKFSRSPDAFIFRVPYQLRQVNERAYEPRVISIGPYHRGKAHLRAMEIHKWSYLKMLLQRRKEDSPVRYVEAMRNEEKAARSCYAETVYMSAQEFVEMLVLDGCFIIELIRKFACDELKDEHDDLFKRNFNLSIVGQELLLVENQLPFFVLDQLFKMTKTENEEEAFNHMALRFFSGIVPGPGIRVGNYRRSVRKKRKCILHLLGLVQANWLPSPEGIKRSEQPVTDRKWNFIRSAKELLDVGIKFKKASGENSLFDIKFEKGRFQIPTLTIYHDSERIFRNFIAYEQFNEGPTYVMDYTRFMDCLINYGDDVALLSHSGIIVNWLGSNEEVAHMFNKLNDFVYLSTSNFYYSELFNDVNKYCRGRWTLWKIKLRNKYFDTPWDWVLTSIIAGAILLLLTLVQTVFAVLSYFKQGN</sequence>
<evidence type="ECO:0000313" key="2">
    <source>
        <dbReference type="EMBL" id="EOY10992.1"/>
    </source>
</evidence>
<keyword evidence="1" id="KW-0812">Transmembrane</keyword>
<dbReference type="InterPro" id="IPR004158">
    <property type="entry name" value="DUF247_pln"/>
</dbReference>
<dbReference type="InParanoid" id="A0A061F2R9"/>
<dbReference type="Gramene" id="EOY10992">
    <property type="protein sequence ID" value="EOY10992"/>
    <property type="gene ID" value="TCM_026256"/>
</dbReference>
<reference evidence="2 3" key="1">
    <citation type="journal article" date="2013" name="Genome Biol.">
        <title>The genome sequence of the most widely cultivated cacao type and its use to identify candidate genes regulating pod color.</title>
        <authorList>
            <person name="Motamayor J.C."/>
            <person name="Mockaitis K."/>
            <person name="Schmutz J."/>
            <person name="Haiminen N."/>
            <person name="Iii D.L."/>
            <person name="Cornejo O."/>
            <person name="Findley S.D."/>
            <person name="Zheng P."/>
            <person name="Utro F."/>
            <person name="Royaert S."/>
            <person name="Saski C."/>
            <person name="Jenkins J."/>
            <person name="Podicheti R."/>
            <person name="Zhao M."/>
            <person name="Scheffler B.E."/>
            <person name="Stack J.C."/>
            <person name="Feltus F.A."/>
            <person name="Mustiga G.M."/>
            <person name="Amores F."/>
            <person name="Phillips W."/>
            <person name="Marelli J.P."/>
            <person name="May G.D."/>
            <person name="Shapiro H."/>
            <person name="Ma J."/>
            <person name="Bustamante C.D."/>
            <person name="Schnell R.J."/>
            <person name="Main D."/>
            <person name="Gilbert D."/>
            <person name="Parida L."/>
            <person name="Kuhn D.N."/>
        </authorList>
    </citation>
    <scope>NUCLEOTIDE SEQUENCE [LARGE SCALE GENOMIC DNA]</scope>
    <source>
        <strain evidence="3">cv. Matina 1-6</strain>
    </source>
</reference>
<organism evidence="2 3">
    <name type="scientific">Theobroma cacao</name>
    <name type="common">Cacao</name>
    <name type="synonym">Cocoa</name>
    <dbReference type="NCBI Taxonomy" id="3641"/>
    <lineage>
        <taxon>Eukaryota</taxon>
        <taxon>Viridiplantae</taxon>
        <taxon>Streptophyta</taxon>
        <taxon>Embryophyta</taxon>
        <taxon>Tracheophyta</taxon>
        <taxon>Spermatophyta</taxon>
        <taxon>Magnoliopsida</taxon>
        <taxon>eudicotyledons</taxon>
        <taxon>Gunneridae</taxon>
        <taxon>Pentapetalae</taxon>
        <taxon>rosids</taxon>
        <taxon>malvids</taxon>
        <taxon>Malvales</taxon>
        <taxon>Malvaceae</taxon>
        <taxon>Byttnerioideae</taxon>
        <taxon>Theobroma</taxon>
    </lineage>
</organism>